<comment type="caution">
    <text evidence="1">The sequence shown here is derived from an EMBL/GenBank/DDBJ whole genome shotgun (WGS) entry which is preliminary data.</text>
</comment>
<gene>
    <name evidence="1" type="ORF">LCGC14_2078480</name>
</gene>
<sequence>MWYIIKPINPIDTGKKFINYWDFEKLINRTLNKMATLYTDNFKGVNHPLVKKTFWDLVDGKLIADPYNWYVRLAYIAGRVVTYDILYQKRKIEKETRQLRNQWFRYIFTRVMKFEPLISNEFFATLYSHFPVVDRDAMLSLYEEMIRIFEKDKLKQTLDDPNVDPFDKIIEFKKFFIRYYEIFLGRCEYIGIELGKHEDKNYGNDLRKIFQLRPKDNNGNITADGNDRSPPRLCDNVLDMFIHIRNALSHSGKCVIVQRKNNNVRFSDYNMGGVCTFDKTFTFHELWIITYWVIIMDREFETMSLTFAAVRQIRDANKTYCTYVKCHICGKMDYYYIPPNKTHIICRKCRTKHSITSFK</sequence>
<organism evidence="1">
    <name type="scientific">marine sediment metagenome</name>
    <dbReference type="NCBI Taxonomy" id="412755"/>
    <lineage>
        <taxon>unclassified sequences</taxon>
        <taxon>metagenomes</taxon>
        <taxon>ecological metagenomes</taxon>
    </lineage>
</organism>
<dbReference type="EMBL" id="LAZR01025075">
    <property type="protein sequence ID" value="KKL73080.1"/>
    <property type="molecule type" value="Genomic_DNA"/>
</dbReference>
<name>A0A0F9GUP2_9ZZZZ</name>
<protein>
    <submittedName>
        <fullName evidence="1">Uncharacterized protein</fullName>
    </submittedName>
</protein>
<accession>A0A0F9GUP2</accession>
<reference evidence="1" key="1">
    <citation type="journal article" date="2015" name="Nature">
        <title>Complex archaea that bridge the gap between prokaryotes and eukaryotes.</title>
        <authorList>
            <person name="Spang A."/>
            <person name="Saw J.H."/>
            <person name="Jorgensen S.L."/>
            <person name="Zaremba-Niedzwiedzka K."/>
            <person name="Martijn J."/>
            <person name="Lind A.E."/>
            <person name="van Eijk R."/>
            <person name="Schleper C."/>
            <person name="Guy L."/>
            <person name="Ettema T.J."/>
        </authorList>
    </citation>
    <scope>NUCLEOTIDE SEQUENCE</scope>
</reference>
<dbReference type="AlphaFoldDB" id="A0A0F9GUP2"/>
<proteinExistence type="predicted"/>
<evidence type="ECO:0000313" key="1">
    <source>
        <dbReference type="EMBL" id="KKL73080.1"/>
    </source>
</evidence>